<dbReference type="InterPro" id="IPR027417">
    <property type="entry name" value="P-loop_NTPase"/>
</dbReference>
<protein>
    <recommendedName>
        <fullName evidence="3">Cytidylate kinase</fullName>
    </recommendedName>
</protein>
<reference evidence="1 2" key="1">
    <citation type="journal article" date="2016" name="Nat. Commun.">
        <title>Thousands of microbial genomes shed light on interconnected biogeochemical processes in an aquifer system.</title>
        <authorList>
            <person name="Anantharaman K."/>
            <person name="Brown C.T."/>
            <person name="Hug L.A."/>
            <person name="Sharon I."/>
            <person name="Castelle C.J."/>
            <person name="Probst A.J."/>
            <person name="Thomas B.C."/>
            <person name="Singh A."/>
            <person name="Wilkins M.J."/>
            <person name="Karaoz U."/>
            <person name="Brodie E.L."/>
            <person name="Williams K.H."/>
            <person name="Hubbard S.S."/>
            <person name="Banfield J.F."/>
        </authorList>
    </citation>
    <scope>NUCLEOTIDE SEQUENCE [LARGE SCALE GENOMIC DNA]</scope>
</reference>
<evidence type="ECO:0008006" key="3">
    <source>
        <dbReference type="Google" id="ProtNLM"/>
    </source>
</evidence>
<comment type="caution">
    <text evidence="1">The sequence shown here is derived from an EMBL/GenBank/DDBJ whole genome shotgun (WGS) entry which is preliminary data.</text>
</comment>
<proteinExistence type="predicted"/>
<name>A0A1F5RGP2_9BACT</name>
<accession>A0A1F5RGP2</accession>
<evidence type="ECO:0000313" key="1">
    <source>
        <dbReference type="EMBL" id="OGF13504.1"/>
    </source>
</evidence>
<dbReference type="Pfam" id="PF13189">
    <property type="entry name" value="Cytidylate_kin2"/>
    <property type="match status" value="1"/>
</dbReference>
<gene>
    <name evidence="1" type="ORF">A2024_11305</name>
</gene>
<dbReference type="Gene3D" id="3.40.50.300">
    <property type="entry name" value="P-loop containing nucleotide triphosphate hydrolases"/>
    <property type="match status" value="1"/>
</dbReference>
<dbReference type="AlphaFoldDB" id="A0A1F5RGP2"/>
<sequence length="217" mass="24204">MPVITISKEHGAGGKQISQDIARALGYELVDKAMIVKVAQNAKVTAEKVEKFDQEGYDSMSKHLNSLLLANPSLYSGLGFEMPMAGPGMLPAGYDFFDAEQYLKFTQSMMENLCSKGKVVLVGRGSQVFLSDKPDCLHLRLAAPLDYRIKRVMEKQAVGEKEAKDLISKKDKARSSYIKDFYQRDWNDPALYHLIINTARINSQGIIAIINEAIKQI</sequence>
<organism evidence="1 2">
    <name type="scientific">Candidatus Edwardsbacteria bacterium GWF2_54_11</name>
    <dbReference type="NCBI Taxonomy" id="1817851"/>
    <lineage>
        <taxon>Bacteria</taxon>
        <taxon>Candidatus Edwardsiibacteriota</taxon>
    </lineage>
</organism>
<evidence type="ECO:0000313" key="2">
    <source>
        <dbReference type="Proteomes" id="UP000177230"/>
    </source>
</evidence>
<dbReference type="Proteomes" id="UP000177230">
    <property type="component" value="Unassembled WGS sequence"/>
</dbReference>
<dbReference type="EMBL" id="MFFM01000016">
    <property type="protein sequence ID" value="OGF13504.1"/>
    <property type="molecule type" value="Genomic_DNA"/>
</dbReference>